<proteinExistence type="inferred from homology"/>
<dbReference type="InterPro" id="IPR011990">
    <property type="entry name" value="TPR-like_helical_dom_sf"/>
</dbReference>
<dbReference type="InterPro" id="IPR002182">
    <property type="entry name" value="NB-ARC"/>
</dbReference>
<evidence type="ECO:0000313" key="7">
    <source>
        <dbReference type="EMBL" id="GAA0511568.1"/>
    </source>
</evidence>
<dbReference type="SUPFAM" id="SSF46894">
    <property type="entry name" value="C-terminal effector domain of the bipartite response regulators"/>
    <property type="match status" value="1"/>
</dbReference>
<dbReference type="Pfam" id="PF03704">
    <property type="entry name" value="BTAD"/>
    <property type="match status" value="1"/>
</dbReference>
<dbReference type="InterPro" id="IPR001867">
    <property type="entry name" value="OmpR/PhoB-type_DNA-bd"/>
</dbReference>
<evidence type="ECO:0000256" key="5">
    <source>
        <dbReference type="PROSITE-ProRule" id="PRU01091"/>
    </source>
</evidence>
<dbReference type="Gene3D" id="1.10.10.10">
    <property type="entry name" value="Winged helix-like DNA-binding domain superfamily/Winged helix DNA-binding domain"/>
    <property type="match status" value="1"/>
</dbReference>
<dbReference type="SMART" id="SM01043">
    <property type="entry name" value="BTAD"/>
    <property type="match status" value="1"/>
</dbReference>
<dbReference type="PRINTS" id="PR00364">
    <property type="entry name" value="DISEASERSIST"/>
</dbReference>
<evidence type="ECO:0000256" key="4">
    <source>
        <dbReference type="ARBA" id="ARBA00023163"/>
    </source>
</evidence>
<dbReference type="InterPro" id="IPR027417">
    <property type="entry name" value="P-loop_NTPase"/>
</dbReference>
<gene>
    <name evidence="7" type="ORF">GCM10009533_08060</name>
</gene>
<dbReference type="Pfam" id="PF00931">
    <property type="entry name" value="NB-ARC"/>
    <property type="match status" value="1"/>
</dbReference>
<dbReference type="InterPro" id="IPR016032">
    <property type="entry name" value="Sig_transdc_resp-reg_C-effctor"/>
</dbReference>
<dbReference type="CDD" id="cd15831">
    <property type="entry name" value="BTAD"/>
    <property type="match status" value="1"/>
</dbReference>
<protein>
    <submittedName>
        <fullName evidence="7">AfsR/SARP family transcriptional regulator</fullName>
    </submittedName>
</protein>
<evidence type="ECO:0000313" key="8">
    <source>
        <dbReference type="Proteomes" id="UP001500729"/>
    </source>
</evidence>
<comment type="caution">
    <text evidence="7">The sequence shown here is derived from an EMBL/GenBank/DDBJ whole genome shotgun (WGS) entry which is preliminary data.</text>
</comment>
<dbReference type="InterPro" id="IPR036388">
    <property type="entry name" value="WH-like_DNA-bd_sf"/>
</dbReference>
<keyword evidence="4" id="KW-0804">Transcription</keyword>
<evidence type="ECO:0000256" key="1">
    <source>
        <dbReference type="ARBA" id="ARBA00005820"/>
    </source>
</evidence>
<dbReference type="Gene3D" id="3.40.50.300">
    <property type="entry name" value="P-loop containing nucleotide triphosphate hydrolases"/>
    <property type="match status" value="1"/>
</dbReference>
<keyword evidence="8" id="KW-1185">Reference proteome</keyword>
<keyword evidence="3 5" id="KW-0238">DNA-binding</keyword>
<feature type="domain" description="OmpR/PhoB-type" evidence="6">
    <location>
        <begin position="1"/>
        <end position="67"/>
    </location>
</feature>
<name>A0ABP3M1U8_SACER</name>
<dbReference type="EMBL" id="BAAAGS010000003">
    <property type="protein sequence ID" value="GAA0511568.1"/>
    <property type="molecule type" value="Genomic_DNA"/>
</dbReference>
<reference evidence="8" key="1">
    <citation type="journal article" date="2019" name="Int. J. Syst. Evol. Microbiol.">
        <title>The Global Catalogue of Microorganisms (GCM) 10K type strain sequencing project: providing services to taxonomists for standard genome sequencing and annotation.</title>
        <authorList>
            <consortium name="The Broad Institute Genomics Platform"/>
            <consortium name="The Broad Institute Genome Sequencing Center for Infectious Disease"/>
            <person name="Wu L."/>
            <person name="Ma J."/>
        </authorList>
    </citation>
    <scope>NUCLEOTIDE SEQUENCE [LARGE SCALE GENOMIC DNA]</scope>
    <source>
        <strain evidence="8">JCM 10303</strain>
    </source>
</reference>
<feature type="DNA-binding region" description="OmpR/PhoB-type" evidence="5">
    <location>
        <begin position="1"/>
        <end position="67"/>
    </location>
</feature>
<dbReference type="PANTHER" id="PTHR35807:SF1">
    <property type="entry name" value="TRANSCRIPTIONAL REGULATOR REDD"/>
    <property type="match status" value="1"/>
</dbReference>
<dbReference type="InterPro" id="IPR005158">
    <property type="entry name" value="BTAD"/>
</dbReference>
<dbReference type="SUPFAM" id="SSF48452">
    <property type="entry name" value="TPR-like"/>
    <property type="match status" value="1"/>
</dbReference>
<dbReference type="Proteomes" id="UP001500729">
    <property type="component" value="Unassembled WGS sequence"/>
</dbReference>
<evidence type="ECO:0000259" key="6">
    <source>
        <dbReference type="PROSITE" id="PS51755"/>
    </source>
</evidence>
<dbReference type="PROSITE" id="PS51755">
    <property type="entry name" value="OMPR_PHOB"/>
    <property type="match status" value="1"/>
</dbReference>
<comment type="similarity">
    <text evidence="1">Belongs to the AfsR/DnrI/RedD regulatory family.</text>
</comment>
<keyword evidence="2" id="KW-0805">Transcription regulation</keyword>
<dbReference type="InterPro" id="IPR051677">
    <property type="entry name" value="AfsR-DnrI-RedD_regulator"/>
</dbReference>
<dbReference type="Gene3D" id="1.25.40.10">
    <property type="entry name" value="Tetratricopeptide repeat domain"/>
    <property type="match status" value="1"/>
</dbReference>
<evidence type="ECO:0000256" key="2">
    <source>
        <dbReference type="ARBA" id="ARBA00023015"/>
    </source>
</evidence>
<dbReference type="PANTHER" id="PTHR35807">
    <property type="entry name" value="TRANSCRIPTIONAL REGULATOR REDD-RELATED"/>
    <property type="match status" value="1"/>
</dbReference>
<accession>A0ABP3M1U8</accession>
<organism evidence="7 8">
    <name type="scientific">Saccharopolyspora erythraea</name>
    <name type="common">Streptomyces erythraeus</name>
    <dbReference type="NCBI Taxonomy" id="1836"/>
    <lineage>
        <taxon>Bacteria</taxon>
        <taxon>Bacillati</taxon>
        <taxon>Actinomycetota</taxon>
        <taxon>Actinomycetes</taxon>
        <taxon>Pseudonocardiales</taxon>
        <taxon>Pseudonocardiaceae</taxon>
        <taxon>Saccharopolyspora</taxon>
    </lineage>
</organism>
<evidence type="ECO:0000256" key="3">
    <source>
        <dbReference type="ARBA" id="ARBA00023125"/>
    </source>
</evidence>
<dbReference type="SUPFAM" id="SSF52540">
    <property type="entry name" value="P-loop containing nucleoside triphosphate hydrolases"/>
    <property type="match status" value="1"/>
</dbReference>
<dbReference type="Pfam" id="PF00486">
    <property type="entry name" value="Trans_reg_C"/>
    <property type="match status" value="1"/>
</dbReference>
<sequence length="595" mass="66097">MLAMLLLNPDRVVSIDRISEAIWNGRPPATARTQVAICVAELRKAFRSAGFRDDVVLTSSPGYMLRRADHELDVLSFQARVAEARSLTARREFERATEAYDAALGLWRGRALCDISSAVVEIEVERLQEQKLVVQEERTALHLQLGRHRELISELTTLVEEQPLREQTRAQLMLAQYRAGRRAEAMETFRQARRHFIDEIGLEPGPILQELHEAILSDDPSVRLPSRQSRASSTSIPAGTFPADISAFCGRDKELSDLDILLHRPPGVVGLLTGSAGIGKSALAVHWAHRAADRFPGGVLYVNLHDCCRTPQDSDAVDVLHTCLRQLGIAACDVPGDLDDARSLYRGLTQKRDVLVVLDNVASYRQVRHVIPGGTGARALITSRNQISELIDTSLWLRVQPVGHEEAAEMLGALVGHRAAAEPRALRELAELCDRIPAALRIAGTKLIAKPHWPIQRLTSRMRDPRTRLDHLEHGEQSLRRRFQTGYQRLAPEAARMFRLLGGLETAEFGLHDAATLLRLDTGEAENTLESLVDAHLLEGVDGLETDEACYRFLPLLGAFARELHRAEERTAEAARSKPPRLVAAGGKRELRFAM</sequence>